<dbReference type="InterPro" id="IPR029068">
    <property type="entry name" value="Glyas_Bleomycin-R_OHBP_Dase"/>
</dbReference>
<comment type="caution">
    <text evidence="2">The sequence shown here is derived from an EMBL/GenBank/DDBJ whole genome shotgun (WGS) entry which is preliminary data.</text>
</comment>
<dbReference type="Pfam" id="PF12681">
    <property type="entry name" value="Glyoxalase_2"/>
    <property type="match status" value="1"/>
</dbReference>
<evidence type="ECO:0000313" key="3">
    <source>
        <dbReference type="Proteomes" id="UP000655037"/>
    </source>
</evidence>
<organism evidence="2 3">
    <name type="scientific">Agrobacterium vitis</name>
    <name type="common">Rhizobium vitis</name>
    <dbReference type="NCBI Taxonomy" id="373"/>
    <lineage>
        <taxon>Bacteria</taxon>
        <taxon>Pseudomonadati</taxon>
        <taxon>Pseudomonadota</taxon>
        <taxon>Alphaproteobacteria</taxon>
        <taxon>Hyphomicrobiales</taxon>
        <taxon>Rhizobiaceae</taxon>
        <taxon>Rhizobium/Agrobacterium group</taxon>
        <taxon>Agrobacterium</taxon>
    </lineage>
</organism>
<gene>
    <name evidence="2" type="ORF">IEI95_007510</name>
</gene>
<sequence>MRFVNPIPFVRDISRSREFYEKKLYLRVLEDAGGFVLFESGFAIHEGVALARTVWGDVAETEESYDRRNLLLSLEHEDIHAAFESIGPYVELIHPVERSAAQSSHR</sequence>
<keyword evidence="2" id="KW-0223">Dioxygenase</keyword>
<dbReference type="Gene3D" id="3.10.180.10">
    <property type="entry name" value="2,3-Dihydroxybiphenyl 1,2-Dioxygenase, domain 1"/>
    <property type="match status" value="1"/>
</dbReference>
<evidence type="ECO:0000259" key="1">
    <source>
        <dbReference type="Pfam" id="PF12681"/>
    </source>
</evidence>
<feature type="domain" description="Glyoxalase-like" evidence="1">
    <location>
        <begin position="3"/>
        <end position="99"/>
    </location>
</feature>
<name>A0AAE2UTA6_AGRVI</name>
<dbReference type="EMBL" id="JACXXJ020000003">
    <property type="protein sequence ID" value="MBF2714106.1"/>
    <property type="molecule type" value="Genomic_DNA"/>
</dbReference>
<dbReference type="GO" id="GO:0051213">
    <property type="term" value="F:dioxygenase activity"/>
    <property type="evidence" value="ECO:0007669"/>
    <property type="project" value="UniProtKB-KW"/>
</dbReference>
<protein>
    <submittedName>
        <fullName evidence="2">Glyoxalase/bleomycin resistance/extradiol dioxygenase family protein</fullName>
    </submittedName>
</protein>
<dbReference type="InterPro" id="IPR025870">
    <property type="entry name" value="Glyoxalase-like_dom"/>
</dbReference>
<proteinExistence type="predicted"/>
<reference evidence="2" key="1">
    <citation type="submission" date="2020-11" db="EMBL/GenBank/DDBJ databases">
        <title>Agrobacterium vitis strain K377 genome.</title>
        <authorList>
            <person name="Xi H."/>
        </authorList>
    </citation>
    <scope>NUCLEOTIDE SEQUENCE</scope>
    <source>
        <strain evidence="2">K377</strain>
    </source>
</reference>
<evidence type="ECO:0000313" key="2">
    <source>
        <dbReference type="EMBL" id="MBF2714106.1"/>
    </source>
</evidence>
<dbReference type="AlphaFoldDB" id="A0AAE2UTA6"/>
<keyword evidence="2" id="KW-0560">Oxidoreductase</keyword>
<accession>A0AAE2UTA6</accession>
<dbReference type="SUPFAM" id="SSF54593">
    <property type="entry name" value="Glyoxalase/Bleomycin resistance protein/Dihydroxybiphenyl dioxygenase"/>
    <property type="match status" value="1"/>
</dbReference>
<dbReference type="Proteomes" id="UP000655037">
    <property type="component" value="Unassembled WGS sequence"/>
</dbReference>